<dbReference type="Gene3D" id="3.40.50.720">
    <property type="entry name" value="NAD(P)-binding Rossmann-like Domain"/>
    <property type="match status" value="1"/>
</dbReference>
<evidence type="ECO:0000313" key="3">
    <source>
        <dbReference type="Proteomes" id="UP001143307"/>
    </source>
</evidence>
<evidence type="ECO:0000259" key="1">
    <source>
        <dbReference type="Pfam" id="PF03435"/>
    </source>
</evidence>
<dbReference type="SUPFAM" id="SSF51735">
    <property type="entry name" value="NAD(P)-binding Rossmann-fold domains"/>
    <property type="match status" value="1"/>
</dbReference>
<dbReference type="InterPro" id="IPR005097">
    <property type="entry name" value="Sacchrp_dh_NADP-bd"/>
</dbReference>
<proteinExistence type="predicted"/>
<accession>A0ABT3SZH3</accession>
<dbReference type="PANTHER" id="PTHR12286:SF5">
    <property type="entry name" value="SACCHAROPINE DEHYDROGENASE-LIKE OXIDOREDUCTASE"/>
    <property type="match status" value="1"/>
</dbReference>
<name>A0ABT3SZH3_9GAMM</name>
<comment type="caution">
    <text evidence="2">The sequence shown here is derived from an EMBL/GenBank/DDBJ whole genome shotgun (WGS) entry which is preliminary data.</text>
</comment>
<sequence>MNAERSPEKDLDIVVFGATSFVGKLVCQYLVAQYGVDGQGTGRISERVRWGVAGRSEPKLNELKKSLGADAEHLPVVLADAESESDLHSLCAHSRVIISTVGPYALYGSPLVKVCVETGTDYCDLTGEPQWIRQMIRRYESAAKDSGARIVHSCGFDSIPSDMGTWFLQQQSAREHGETCAEVCMRVQTSKGGISGGTIASLLNLWKEEAKDPELQMIMADSYSNCPADAVRSSEQRSIKRAEKDANAQGWIGPFPMAPINERMVLRSNALAPYHQDFSYNEAVITGAGFAGAFGAKALAAAGRIGSFALRFPWLISLLENKVLPKPGEGPSAKEQAEGFFDLLFFGSTSGGKKVAIKVTGQGDPGYASTAKMLSQAAVSLALDVSKTEKAGGFWTTATVFDGRLIERLEKYADMKFELL</sequence>
<keyword evidence="3" id="KW-1185">Reference proteome</keyword>
<dbReference type="InterPro" id="IPR051276">
    <property type="entry name" value="Saccharopine_DH-like_oxidrdct"/>
</dbReference>
<evidence type="ECO:0000313" key="2">
    <source>
        <dbReference type="EMBL" id="MCX2975382.1"/>
    </source>
</evidence>
<protein>
    <submittedName>
        <fullName evidence="2">Saccharopine dehydrogenase</fullName>
    </submittedName>
</protein>
<gene>
    <name evidence="2" type="ORF">EYC87_17515</name>
</gene>
<dbReference type="Pfam" id="PF03435">
    <property type="entry name" value="Sacchrp_dh_NADP"/>
    <property type="match status" value="1"/>
</dbReference>
<organism evidence="2 3">
    <name type="scientific">Candidatus Seongchinamella marina</name>
    <dbReference type="NCBI Taxonomy" id="2518990"/>
    <lineage>
        <taxon>Bacteria</taxon>
        <taxon>Pseudomonadati</taxon>
        <taxon>Pseudomonadota</taxon>
        <taxon>Gammaproteobacteria</taxon>
        <taxon>Cellvibrionales</taxon>
        <taxon>Halieaceae</taxon>
        <taxon>Seongchinamella</taxon>
    </lineage>
</organism>
<dbReference type="Proteomes" id="UP001143307">
    <property type="component" value="Unassembled WGS sequence"/>
</dbReference>
<dbReference type="EMBL" id="SHNP01000007">
    <property type="protein sequence ID" value="MCX2975382.1"/>
    <property type="molecule type" value="Genomic_DNA"/>
</dbReference>
<dbReference type="RefSeq" id="WP_279254021.1">
    <property type="nucleotide sequence ID" value="NZ_SHNP01000007.1"/>
</dbReference>
<dbReference type="PANTHER" id="PTHR12286">
    <property type="entry name" value="SACCHAROPINE DEHYDROGENASE-LIKE OXIDOREDUCTASE"/>
    <property type="match status" value="1"/>
</dbReference>
<feature type="domain" description="Saccharopine dehydrogenase NADP binding" evidence="1">
    <location>
        <begin position="13"/>
        <end position="151"/>
    </location>
</feature>
<dbReference type="InterPro" id="IPR036291">
    <property type="entry name" value="NAD(P)-bd_dom_sf"/>
</dbReference>
<reference evidence="2" key="1">
    <citation type="submission" date="2019-02" db="EMBL/GenBank/DDBJ databases">
        <authorList>
            <person name="Li S.-H."/>
        </authorList>
    </citation>
    <scope>NUCLEOTIDE SEQUENCE</scope>
    <source>
        <strain evidence="2">IMCC8485</strain>
    </source>
</reference>